<organism evidence="3 4">
    <name type="scientific">Saccharothrix violaceirubra</name>
    <dbReference type="NCBI Taxonomy" id="413306"/>
    <lineage>
        <taxon>Bacteria</taxon>
        <taxon>Bacillati</taxon>
        <taxon>Actinomycetota</taxon>
        <taxon>Actinomycetes</taxon>
        <taxon>Pseudonocardiales</taxon>
        <taxon>Pseudonocardiaceae</taxon>
        <taxon>Saccharothrix</taxon>
    </lineage>
</organism>
<keyword evidence="2" id="KW-0560">Oxidoreductase</keyword>
<dbReference type="GO" id="GO:0016491">
    <property type="term" value="F:oxidoreductase activity"/>
    <property type="evidence" value="ECO:0007669"/>
    <property type="project" value="UniProtKB-KW"/>
</dbReference>
<proteinExistence type="inferred from homology"/>
<evidence type="ECO:0000313" key="3">
    <source>
        <dbReference type="EMBL" id="MBB4965275.1"/>
    </source>
</evidence>
<dbReference type="EMBL" id="JACHJS010000001">
    <property type="protein sequence ID" value="MBB4965275.1"/>
    <property type="molecule type" value="Genomic_DNA"/>
</dbReference>
<comment type="caution">
    <text evidence="3">The sequence shown here is derived from an EMBL/GenBank/DDBJ whole genome shotgun (WGS) entry which is preliminary data.</text>
</comment>
<dbReference type="PANTHER" id="PTHR24320">
    <property type="entry name" value="RETINOL DEHYDROGENASE"/>
    <property type="match status" value="1"/>
</dbReference>
<dbReference type="SUPFAM" id="SSF51735">
    <property type="entry name" value="NAD(P)-binding Rossmann-fold domains"/>
    <property type="match status" value="1"/>
</dbReference>
<keyword evidence="4" id="KW-1185">Reference proteome</keyword>
<evidence type="ECO:0000256" key="1">
    <source>
        <dbReference type="ARBA" id="ARBA00006484"/>
    </source>
</evidence>
<reference evidence="3 4" key="1">
    <citation type="submission" date="2020-08" db="EMBL/GenBank/DDBJ databases">
        <title>Sequencing the genomes of 1000 actinobacteria strains.</title>
        <authorList>
            <person name="Klenk H.-P."/>
        </authorList>
    </citation>
    <scope>NUCLEOTIDE SEQUENCE [LARGE SCALE GENOMIC DNA]</scope>
    <source>
        <strain evidence="3 4">DSM 45084</strain>
    </source>
</reference>
<dbReference type="InterPro" id="IPR002347">
    <property type="entry name" value="SDR_fam"/>
</dbReference>
<dbReference type="PANTHER" id="PTHR24320:SF199">
    <property type="entry name" value="GLYCOSYLTRANSFERASE FAMILY PROTEIN (AFU_ORTHOLOGUE AFUA_2G15915)"/>
    <property type="match status" value="1"/>
</dbReference>
<dbReference type="Proteomes" id="UP000542674">
    <property type="component" value="Unassembled WGS sequence"/>
</dbReference>
<dbReference type="InterPro" id="IPR036291">
    <property type="entry name" value="NAD(P)-bd_dom_sf"/>
</dbReference>
<dbReference type="PRINTS" id="PR00081">
    <property type="entry name" value="GDHRDH"/>
</dbReference>
<evidence type="ECO:0000256" key="2">
    <source>
        <dbReference type="ARBA" id="ARBA00023002"/>
    </source>
</evidence>
<dbReference type="RefSeq" id="WP_184668738.1">
    <property type="nucleotide sequence ID" value="NZ_BAABAI010000013.1"/>
</dbReference>
<protein>
    <submittedName>
        <fullName evidence="3">NAD(P)-dependent dehydrogenase (Short-subunit alcohol dehydrogenase family)</fullName>
    </submittedName>
</protein>
<sequence length="297" mass="31672">MDVTLMTGATRGLGRVAAEHLLRTRRDRHLVVFARSGDPAAELAKATGNRNVSTIRCDLKSFDSIRAAVADLRERDLGPITGFLANAGVQEASTDTATADGLETTFAVNVLANHLLLTLLRDDFAQPCRIVVVGSDVHDPAHNSMGVVPPPVWTDARDLATPRPGGARDGRRAYATSKLGVLYLVHAHRRRLPEDVDIYTYNPGHVPNTGLLRNVPPVGRAVAQGVGVVLAMVSPRSTMPGPAGRLMAAALDGPRPGESGVYVNKGVVVPSSDESYDREREERLITVADALCGIVRA</sequence>
<comment type="similarity">
    <text evidence="1">Belongs to the short-chain dehydrogenases/reductases (SDR) family.</text>
</comment>
<accession>A0A7W7T2A3</accession>
<dbReference type="Pfam" id="PF00106">
    <property type="entry name" value="adh_short"/>
    <property type="match status" value="1"/>
</dbReference>
<name>A0A7W7T2A3_9PSEU</name>
<evidence type="ECO:0000313" key="4">
    <source>
        <dbReference type="Proteomes" id="UP000542674"/>
    </source>
</evidence>
<dbReference type="AlphaFoldDB" id="A0A7W7T2A3"/>
<gene>
    <name evidence="3" type="ORF">F4559_002634</name>
</gene>
<dbReference type="Gene3D" id="3.40.50.720">
    <property type="entry name" value="NAD(P)-binding Rossmann-like Domain"/>
    <property type="match status" value="1"/>
</dbReference>